<dbReference type="InterPro" id="IPR003607">
    <property type="entry name" value="HD/PDEase_dom"/>
</dbReference>
<dbReference type="Proteomes" id="UP000219215">
    <property type="component" value="Chromosome DPRO"/>
</dbReference>
<evidence type="ECO:0000313" key="3">
    <source>
        <dbReference type="Proteomes" id="UP000219215"/>
    </source>
</evidence>
<sequence>MINVSLLDLVVGVSGALDYVSQTVTGHHRRVAVSCIPMAREIGIDSCSYTDLLIAALLHDIGAFSLDLDLNALDFDADLTEHSVAGYRLLKGHPALLRAAQIIRNHHTPWHELQTRHEEADSEMLLLSNIVNLMDRVDILSKVGARAFTRDKIRDIIGNYSPLFYNEQAIEAFMDVSASPAFWESVRDETIQMREMADGLFNDRHIPEEQLIDFSRLFSYVIDFRSRHTATHSQGVAETATQLAKLAGMDEAETLRMRLAGNLHDIGKIALPLSLLDKPGKLKPIEFNHVQHHVQVGEQILKSISGLGEISDWACQHHERLNGKGYPYGLKEEALSLGSRIMAVADVYTAITEDRPYREGMTPEEARSVMTSLSKSRSLDSDIVGLLLDNFDELNAVRTIAQAKALRDFKMFRNASQDILT</sequence>
<dbReference type="SMART" id="SM00471">
    <property type="entry name" value="HDc"/>
    <property type="match status" value="2"/>
</dbReference>
<dbReference type="EMBL" id="LT907975">
    <property type="protein sequence ID" value="SOB59061.1"/>
    <property type="molecule type" value="Genomic_DNA"/>
</dbReference>
<evidence type="ECO:0000313" key="2">
    <source>
        <dbReference type="EMBL" id="SOB59061.1"/>
    </source>
</evidence>
<dbReference type="SUPFAM" id="SSF109604">
    <property type="entry name" value="HD-domain/PDEase-like"/>
    <property type="match status" value="2"/>
</dbReference>
<proteinExistence type="predicted"/>
<dbReference type="KEGG" id="pprf:DPRO_2157"/>
<protein>
    <submittedName>
        <fullName evidence="2">Metal dependent phosphohydrolase</fullName>
    </submittedName>
</protein>
<dbReference type="RefSeq" id="WP_097011989.1">
    <property type="nucleotide sequence ID" value="NZ_LT907975.1"/>
</dbReference>
<gene>
    <name evidence="2" type="ORF">DPRO_2157</name>
</gene>
<accession>A0A2C8F9G9</accession>
<dbReference type="Pfam" id="PF01966">
    <property type="entry name" value="HD"/>
    <property type="match status" value="1"/>
</dbReference>
<dbReference type="PANTHER" id="PTHR43155">
    <property type="entry name" value="CYCLIC DI-GMP PHOSPHODIESTERASE PA4108-RELATED"/>
    <property type="match status" value="1"/>
</dbReference>
<keyword evidence="2" id="KW-0378">Hydrolase</keyword>
<dbReference type="Gene3D" id="1.10.3210.10">
    <property type="entry name" value="Hypothetical protein af1432"/>
    <property type="match status" value="2"/>
</dbReference>
<feature type="domain" description="HD-GYP" evidence="1">
    <location>
        <begin position="207"/>
        <end position="403"/>
    </location>
</feature>
<organism evidence="2 3">
    <name type="scientific">Pseudodesulfovibrio profundus</name>
    <dbReference type="NCBI Taxonomy" id="57320"/>
    <lineage>
        <taxon>Bacteria</taxon>
        <taxon>Pseudomonadati</taxon>
        <taxon>Thermodesulfobacteriota</taxon>
        <taxon>Desulfovibrionia</taxon>
        <taxon>Desulfovibrionales</taxon>
        <taxon>Desulfovibrionaceae</taxon>
    </lineage>
</organism>
<name>A0A2C8F9G9_9BACT</name>
<dbReference type="PROSITE" id="PS51832">
    <property type="entry name" value="HD_GYP"/>
    <property type="match status" value="1"/>
</dbReference>
<keyword evidence="3" id="KW-1185">Reference proteome</keyword>
<evidence type="ECO:0000259" key="1">
    <source>
        <dbReference type="PROSITE" id="PS51832"/>
    </source>
</evidence>
<dbReference type="GO" id="GO:0016787">
    <property type="term" value="F:hydrolase activity"/>
    <property type="evidence" value="ECO:0007669"/>
    <property type="project" value="UniProtKB-KW"/>
</dbReference>
<reference evidence="3" key="1">
    <citation type="submission" date="2017-09" db="EMBL/GenBank/DDBJ databases">
        <authorList>
            <person name="Regsiter A."/>
            <person name="William W."/>
        </authorList>
    </citation>
    <scope>NUCLEOTIDE SEQUENCE [LARGE SCALE GENOMIC DNA]</scope>
    <source>
        <strain evidence="3">500-1</strain>
    </source>
</reference>
<dbReference type="OrthoDB" id="9769359at2"/>
<dbReference type="AlphaFoldDB" id="A0A2C8F9G9"/>
<dbReference type="CDD" id="cd00077">
    <property type="entry name" value="HDc"/>
    <property type="match status" value="2"/>
</dbReference>
<dbReference type="InterPro" id="IPR006674">
    <property type="entry name" value="HD_domain"/>
</dbReference>
<dbReference type="Pfam" id="PF13487">
    <property type="entry name" value="HD_5"/>
    <property type="match status" value="1"/>
</dbReference>
<dbReference type="InterPro" id="IPR037522">
    <property type="entry name" value="HD_GYP_dom"/>
</dbReference>
<dbReference type="PANTHER" id="PTHR43155:SF1">
    <property type="entry name" value="3'3'-CGAMP-SPECIFIC PHOSPHODIESTERASE 1"/>
    <property type="match status" value="1"/>
</dbReference>